<reference evidence="3" key="1">
    <citation type="submission" date="2016-05" db="EMBL/GenBank/DDBJ databases">
        <title>Comparative genomics of biotechnologically important yeasts.</title>
        <authorList>
            <consortium name="DOE Joint Genome Institute"/>
            <person name="Riley R."/>
            <person name="Haridas S."/>
            <person name="Wolfe K.H."/>
            <person name="Lopes M.R."/>
            <person name="Hittinger C.T."/>
            <person name="Goker M."/>
            <person name="Salamov A."/>
            <person name="Wisecaver J."/>
            <person name="Long T.M."/>
            <person name="Aerts A.L."/>
            <person name="Barry K."/>
            <person name="Choi C."/>
            <person name="Clum A."/>
            <person name="Coughlan A.Y."/>
            <person name="Deshpande S."/>
            <person name="Douglass A.P."/>
            <person name="Hanson S.J."/>
            <person name="Klenk H.-P."/>
            <person name="Labutti K."/>
            <person name="Lapidus A."/>
            <person name="Lindquist E."/>
            <person name="Lipzen A."/>
            <person name="Meier-Kolthoff J.P."/>
            <person name="Ohm R.A."/>
            <person name="Otillar R.P."/>
            <person name="Pangilinan J."/>
            <person name="Peng Y."/>
            <person name="Rokas A."/>
            <person name="Rosa C.A."/>
            <person name="Scheuner C."/>
            <person name="Sibirny A.A."/>
            <person name="Slot J.C."/>
            <person name="Stielow J.B."/>
            <person name="Sun H."/>
            <person name="Kurtzman C.P."/>
            <person name="Blackwell M."/>
            <person name="Grigoriev I.V."/>
            <person name="Jeffries T.W."/>
        </authorList>
    </citation>
    <scope>NUCLEOTIDE SEQUENCE [LARGE SCALE GENOMIC DNA]</scope>
    <source>
        <strain evidence="3">NRRL Y-2460</strain>
    </source>
</reference>
<evidence type="ECO:0000313" key="2">
    <source>
        <dbReference type="EMBL" id="ODV94644.1"/>
    </source>
</evidence>
<sequence length="262" mass="28860">MNFRIATSVLKTNSSIGSSRILSSISGANSLTPLVSTSFAKNKLSFNYQSRMNLLTISNSIKESYIKHGIIPDVIADKNFDPKGLLIISYGKDKEVTLGNTLAVDETQSLPKIAFTLNVSDKNGFEVDTNDAFTLVLTDPDAPSRTEKKWSDFCHYVVSDLKLNPISTSEVGDNVKNLTTDLEFDKGTTLIPYKGPGPPPGTGKHRYVFLFYKQKKGVSPKPPSDRPNWGTGIPAFPAEKWAAKYDLELLSANFFLAQNKEQ</sequence>
<dbReference type="GO" id="GO:0030162">
    <property type="term" value="P:regulation of proteolysis"/>
    <property type="evidence" value="ECO:0007669"/>
    <property type="project" value="TreeGrafter"/>
</dbReference>
<dbReference type="InterPro" id="IPR036610">
    <property type="entry name" value="PEBP-like_sf"/>
</dbReference>
<dbReference type="Gene3D" id="3.90.280.10">
    <property type="entry name" value="PEBP-like"/>
    <property type="match status" value="1"/>
</dbReference>
<dbReference type="Pfam" id="PF01161">
    <property type="entry name" value="PBP"/>
    <property type="match status" value="1"/>
</dbReference>
<dbReference type="PANTHER" id="PTHR11362:SF148">
    <property type="entry name" value="CARBOXYPEPTIDASE Y INHIBITOR"/>
    <property type="match status" value="1"/>
</dbReference>
<dbReference type="InterPro" id="IPR001858">
    <property type="entry name" value="Phosphatidylethanolamine-bd_CS"/>
</dbReference>
<dbReference type="CDD" id="cd00866">
    <property type="entry name" value="PEBP_euk"/>
    <property type="match status" value="1"/>
</dbReference>
<protein>
    <recommendedName>
        <fullName evidence="4">Phosphatidylethanolamine-binding protein</fullName>
    </recommendedName>
</protein>
<name>A0A1E4TSE0_PACTA</name>
<comment type="similarity">
    <text evidence="1">Belongs to the phosphatidylethanolamine-binding protein family.</text>
</comment>
<dbReference type="EMBL" id="KV454015">
    <property type="protein sequence ID" value="ODV94644.1"/>
    <property type="molecule type" value="Genomic_DNA"/>
</dbReference>
<dbReference type="InterPro" id="IPR008914">
    <property type="entry name" value="PEBP"/>
</dbReference>
<keyword evidence="3" id="KW-1185">Reference proteome</keyword>
<dbReference type="GO" id="GO:0005543">
    <property type="term" value="F:phospholipid binding"/>
    <property type="evidence" value="ECO:0007669"/>
    <property type="project" value="TreeGrafter"/>
</dbReference>
<evidence type="ECO:0000256" key="1">
    <source>
        <dbReference type="ARBA" id="ARBA00007091"/>
    </source>
</evidence>
<dbReference type="Proteomes" id="UP000094236">
    <property type="component" value="Unassembled WGS sequence"/>
</dbReference>
<dbReference type="SUPFAM" id="SSF49777">
    <property type="entry name" value="PEBP-like"/>
    <property type="match status" value="1"/>
</dbReference>
<evidence type="ECO:0008006" key="4">
    <source>
        <dbReference type="Google" id="ProtNLM"/>
    </source>
</evidence>
<organism evidence="2 3">
    <name type="scientific">Pachysolen tannophilus NRRL Y-2460</name>
    <dbReference type="NCBI Taxonomy" id="669874"/>
    <lineage>
        <taxon>Eukaryota</taxon>
        <taxon>Fungi</taxon>
        <taxon>Dikarya</taxon>
        <taxon>Ascomycota</taxon>
        <taxon>Saccharomycotina</taxon>
        <taxon>Pichiomycetes</taxon>
        <taxon>Pachysolenaceae</taxon>
        <taxon>Pachysolen</taxon>
    </lineage>
</organism>
<dbReference type="PANTHER" id="PTHR11362">
    <property type="entry name" value="PHOSPHATIDYLETHANOLAMINE-BINDING PROTEIN"/>
    <property type="match status" value="1"/>
</dbReference>
<dbReference type="GO" id="GO:0030414">
    <property type="term" value="F:peptidase inhibitor activity"/>
    <property type="evidence" value="ECO:0007669"/>
    <property type="project" value="TreeGrafter"/>
</dbReference>
<dbReference type="AlphaFoldDB" id="A0A1E4TSE0"/>
<accession>A0A1E4TSE0</accession>
<dbReference type="OrthoDB" id="2506647at2759"/>
<dbReference type="InterPro" id="IPR035810">
    <property type="entry name" value="PEBP_euk"/>
</dbReference>
<dbReference type="GO" id="GO:0046578">
    <property type="term" value="P:regulation of Ras protein signal transduction"/>
    <property type="evidence" value="ECO:0007669"/>
    <property type="project" value="TreeGrafter"/>
</dbReference>
<dbReference type="STRING" id="669874.A0A1E4TSE0"/>
<dbReference type="PROSITE" id="PS01220">
    <property type="entry name" value="PBP"/>
    <property type="match status" value="1"/>
</dbReference>
<proteinExistence type="inferred from homology"/>
<evidence type="ECO:0000313" key="3">
    <source>
        <dbReference type="Proteomes" id="UP000094236"/>
    </source>
</evidence>
<gene>
    <name evidence="2" type="ORF">PACTADRAFT_50510</name>
</gene>